<dbReference type="PANTHER" id="PTHR11177:SF390">
    <property type="entry name" value="CHITINASE 11"/>
    <property type="match status" value="1"/>
</dbReference>
<evidence type="ECO:0000313" key="6">
    <source>
        <dbReference type="EMBL" id="KAK7474764.1"/>
    </source>
</evidence>
<evidence type="ECO:0000256" key="4">
    <source>
        <dbReference type="RuleBase" id="RU004453"/>
    </source>
</evidence>
<gene>
    <name evidence="6" type="ORF">BaRGS_00033996</name>
</gene>
<evidence type="ECO:0000256" key="3">
    <source>
        <dbReference type="RuleBase" id="RU000489"/>
    </source>
</evidence>
<dbReference type="InterPro" id="IPR029070">
    <property type="entry name" value="Chitinase_insertion_sf"/>
</dbReference>
<organism evidence="6 7">
    <name type="scientific">Batillaria attramentaria</name>
    <dbReference type="NCBI Taxonomy" id="370345"/>
    <lineage>
        <taxon>Eukaryota</taxon>
        <taxon>Metazoa</taxon>
        <taxon>Spiralia</taxon>
        <taxon>Lophotrochozoa</taxon>
        <taxon>Mollusca</taxon>
        <taxon>Gastropoda</taxon>
        <taxon>Caenogastropoda</taxon>
        <taxon>Sorbeoconcha</taxon>
        <taxon>Cerithioidea</taxon>
        <taxon>Batillariidae</taxon>
        <taxon>Batillaria</taxon>
    </lineage>
</organism>
<dbReference type="Gene3D" id="3.20.20.80">
    <property type="entry name" value="Glycosidases"/>
    <property type="match status" value="1"/>
</dbReference>
<protein>
    <recommendedName>
        <fullName evidence="5">GH18 domain-containing protein</fullName>
    </recommendedName>
</protein>
<evidence type="ECO:0000256" key="1">
    <source>
        <dbReference type="ARBA" id="ARBA00022801"/>
    </source>
</evidence>
<dbReference type="Proteomes" id="UP001519460">
    <property type="component" value="Unassembled WGS sequence"/>
</dbReference>
<dbReference type="InterPro" id="IPR001223">
    <property type="entry name" value="Glyco_hydro18_cat"/>
</dbReference>
<keyword evidence="1 3" id="KW-0378">Hydrolase</keyword>
<dbReference type="EMBL" id="JACVVK020000426">
    <property type="protein sequence ID" value="KAK7474764.1"/>
    <property type="molecule type" value="Genomic_DNA"/>
</dbReference>
<dbReference type="Pfam" id="PF00704">
    <property type="entry name" value="Glyco_hydro_18"/>
    <property type="match status" value="1"/>
</dbReference>
<dbReference type="PROSITE" id="PS01095">
    <property type="entry name" value="GH18_1"/>
    <property type="match status" value="1"/>
</dbReference>
<dbReference type="InterPro" id="IPR001579">
    <property type="entry name" value="Glyco_hydro_18_chit_AS"/>
</dbReference>
<name>A0ABD0JIU9_9CAEN</name>
<dbReference type="SMART" id="SM00636">
    <property type="entry name" value="Glyco_18"/>
    <property type="match status" value="1"/>
</dbReference>
<dbReference type="InterPro" id="IPR017853">
    <property type="entry name" value="GH"/>
</dbReference>
<comment type="caution">
    <text evidence="6">The sequence shown here is derived from an EMBL/GenBank/DDBJ whole genome shotgun (WGS) entry which is preliminary data.</text>
</comment>
<evidence type="ECO:0000256" key="2">
    <source>
        <dbReference type="ARBA" id="ARBA00023295"/>
    </source>
</evidence>
<dbReference type="SUPFAM" id="SSF51445">
    <property type="entry name" value="(Trans)glycosidases"/>
    <property type="match status" value="1"/>
</dbReference>
<proteinExistence type="inferred from homology"/>
<dbReference type="SUPFAM" id="SSF54556">
    <property type="entry name" value="Chitinase insertion domain"/>
    <property type="match status" value="1"/>
</dbReference>
<dbReference type="InterPro" id="IPR050314">
    <property type="entry name" value="Glycosyl_Hydrlase_18"/>
</dbReference>
<keyword evidence="7" id="KW-1185">Reference proteome</keyword>
<feature type="domain" description="GH18" evidence="5">
    <location>
        <begin position="11"/>
        <end position="338"/>
    </location>
</feature>
<keyword evidence="2 3" id="KW-0326">Glycosidase</keyword>
<reference evidence="6 7" key="1">
    <citation type="journal article" date="2023" name="Sci. Data">
        <title>Genome assembly of the Korean intertidal mud-creeper Batillaria attramentaria.</title>
        <authorList>
            <person name="Patra A.K."/>
            <person name="Ho P.T."/>
            <person name="Jun S."/>
            <person name="Lee S.J."/>
            <person name="Kim Y."/>
            <person name="Won Y.J."/>
        </authorList>
    </citation>
    <scope>NUCLEOTIDE SEQUENCE [LARGE SCALE GENOMIC DNA]</scope>
    <source>
        <strain evidence="6">Wonlab-2016</strain>
    </source>
</reference>
<dbReference type="GO" id="GO:0006032">
    <property type="term" value="P:chitin catabolic process"/>
    <property type="evidence" value="ECO:0007669"/>
    <property type="project" value="UniProtKB-ARBA"/>
</dbReference>
<accession>A0ABD0JIU9</accession>
<dbReference type="GO" id="GO:0004568">
    <property type="term" value="F:chitinase activity"/>
    <property type="evidence" value="ECO:0007669"/>
    <property type="project" value="UniProtKB-ARBA"/>
</dbReference>
<evidence type="ECO:0000259" key="5">
    <source>
        <dbReference type="PROSITE" id="PS51910"/>
    </source>
</evidence>
<sequence length="365" mass="39921">MSANEPSNSGRKLVCYYQPTSYFPASRVPASTCTHLIYAFGTITSAGPGIAPPSSGQASAWNTLTSLRQQNPQLKVMLSLQKDFNLVVGADKSLMQKFAANAVAYLRKYKFDGVDMDWEFPKSSQKAYFATFFQLEIARIYHLGLCFKQVMREAMEQEALETGGDPLLLSLALPNNQYVAATRYDLPAIASNVDFATAMTYDFHLFVKNIDTKTGYNSPLYTTPGDNKYYSASAMAQYYMSQGFTASKLLLGIPTYGRSWMLSSSANHGLHAPAVGKGDPGPYRHLRGVYSFPDVQWAVQSGLGGVGVWSMALDDADNVCGMGSLPLLNTMKGALLGAGGAAHVFPDRDMQDKPTFRNRVHSTQH</sequence>
<dbReference type="AlphaFoldDB" id="A0ABD0JIU9"/>
<dbReference type="InterPro" id="IPR011583">
    <property type="entry name" value="Chitinase_II/V-like_cat"/>
</dbReference>
<dbReference type="PROSITE" id="PS51910">
    <property type="entry name" value="GH18_2"/>
    <property type="match status" value="1"/>
</dbReference>
<evidence type="ECO:0000313" key="7">
    <source>
        <dbReference type="Proteomes" id="UP001519460"/>
    </source>
</evidence>
<dbReference type="PANTHER" id="PTHR11177">
    <property type="entry name" value="CHITINASE"/>
    <property type="match status" value="1"/>
</dbReference>
<comment type="similarity">
    <text evidence="4">Belongs to the glycosyl hydrolase 18 family.</text>
</comment>